<dbReference type="GO" id="GO:0002758">
    <property type="term" value="P:innate immune response-activating signaling pathway"/>
    <property type="evidence" value="ECO:0007669"/>
    <property type="project" value="UniProtKB-ARBA"/>
</dbReference>
<evidence type="ECO:0000256" key="3">
    <source>
        <dbReference type="ARBA" id="ARBA00022737"/>
    </source>
</evidence>
<dbReference type="InterPro" id="IPR041118">
    <property type="entry name" value="Rx_N"/>
</dbReference>
<dbReference type="InterPro" id="IPR027417">
    <property type="entry name" value="P-loop_NTPase"/>
</dbReference>
<feature type="domain" description="NB-ARC" evidence="7">
    <location>
        <begin position="147"/>
        <end position="250"/>
    </location>
</feature>
<dbReference type="Gene3D" id="1.10.10.10">
    <property type="entry name" value="Winged helix-like DNA-binding domain superfamily/Winged helix DNA-binding domain"/>
    <property type="match status" value="1"/>
</dbReference>
<dbReference type="InterPro" id="IPR058922">
    <property type="entry name" value="WHD_DRP"/>
</dbReference>
<evidence type="ECO:0000313" key="11">
    <source>
        <dbReference type="EnsemblPlants" id="TraesCS3B02G522400.1"/>
    </source>
</evidence>
<dbReference type="FunFam" id="1.10.10.10:FF:000322">
    <property type="entry name" value="Probable disease resistance protein At1g63360"/>
    <property type="match status" value="1"/>
</dbReference>
<dbReference type="HOGENOM" id="CLU_000837_25_0_1"/>
<evidence type="ECO:0008006" key="13">
    <source>
        <dbReference type="Google" id="ProtNLM"/>
    </source>
</evidence>
<dbReference type="Gramene" id="TraesROB_scaffold_027141_01G000400.1">
    <property type="protein sequence ID" value="TraesROB_scaffold_027141_01G000400.1"/>
    <property type="gene ID" value="TraesROB_scaffold_027141_01G000400"/>
</dbReference>
<dbReference type="Gramene" id="TraesSYM3B03G01784660.1">
    <property type="protein sequence ID" value="TraesSYM3B03G01784660.1"/>
    <property type="gene ID" value="TraesSYM3B03G01784660"/>
</dbReference>
<reference evidence="11" key="2">
    <citation type="submission" date="2018-10" db="UniProtKB">
        <authorList>
            <consortium name="EnsemblPlants"/>
        </authorList>
    </citation>
    <scope>IDENTIFICATION</scope>
</reference>
<evidence type="ECO:0000313" key="12">
    <source>
        <dbReference type="Proteomes" id="UP000019116"/>
    </source>
</evidence>
<dbReference type="GO" id="GO:0009626">
    <property type="term" value="P:plant-type hypersensitive response"/>
    <property type="evidence" value="ECO:0007669"/>
    <property type="project" value="UniProtKB-ARBA"/>
</dbReference>
<sequence length="713" mass="81152">MEIAMGAIGPLLPKLSELLMGELTMEKQVRKGIESLMTELTLMHAALSKVAEVLVDQLHKGVKIWAGNVKELSYQMEEIVDVFMVRVEDGGKPANPKNKVKKILKKLAELPQRYEQGMRDPSTSVIVDPRMMALYTDVSELVGIDETRDELINMLIEGDDWLKHPLKTISIVGFGGLGKTTLAKSAYEKIKGQFDYDAFISVSQNPSKKKVFKNILYELDKNKYAHIHSEEWEENHLIDEIIEFLNGNRCVKNSLLKRVFYEKGCPQELVQVSKDILKKCGGIPLAIISIASLLANNHEMKRKDQWYALLNSIGHGLTEDHGLEQMKQILLFSYYDLPSYLKPCFLYLGIFPEDHKIMKGKLIWRWISEGFVYSEKQETDLYELGNNYFNELVNRSMIQPIGIDDREDKQACCVHDMVLDLICSLSSEENFVTILDGTGGKMPNYESKVRRLSIQNRKIDVDISRMAHIRSLTVFTNNVVGKILDISSFQVLRVLDFEGCDISDIGYVGDLLHLRYLGLKYTHVEDLPTEIGKLQFLLTLDLRGTKIKVLPSSVVHLRRLMCLYVDYHMKLPSGISNLASLEVLGTMMLFDKDLDAVKELGHLTKLRVLQVYYHVDESLDKALMGSLSNLYKLDSLDIYVRAGEINFLSEDWVPPLQLRRLAFSLPSSWFKILPSWINPSSLSLLAYLHIKVVKVSSEAIQLIGILPALLFSR</sequence>
<dbReference type="GO" id="GO:0043531">
    <property type="term" value="F:ADP binding"/>
    <property type="evidence" value="ECO:0007669"/>
    <property type="project" value="InterPro"/>
</dbReference>
<dbReference type="Gramene" id="TraesWEE_scaffold_045261_01G000100.1">
    <property type="protein sequence ID" value="TraesWEE_scaffold_045261_01G000100.1"/>
    <property type="gene ID" value="TraesWEE_scaffold_045261_01G000100"/>
</dbReference>
<dbReference type="Gramene" id="TraesARI3B03G01791720.1">
    <property type="protein sequence ID" value="TraesARI3B03G01791720.1"/>
    <property type="gene ID" value="TraesARI3B03G01791720"/>
</dbReference>
<keyword evidence="12" id="KW-1185">Reference proteome</keyword>
<dbReference type="Gramene" id="TraesJUL3B03G01776900.1">
    <property type="protein sequence ID" value="TraesJUL3B03G01776900.1"/>
    <property type="gene ID" value="TraesJUL3B03G01776900"/>
</dbReference>
<dbReference type="PANTHER" id="PTHR23155:SF1116">
    <property type="entry name" value="OS12G0273300 PROTEIN"/>
    <property type="match status" value="1"/>
</dbReference>
<dbReference type="Pfam" id="PF18052">
    <property type="entry name" value="Rx_N"/>
    <property type="match status" value="1"/>
</dbReference>
<keyword evidence="3" id="KW-0677">Repeat</keyword>
<feature type="domain" description="Disease resistance R13L4/SHOC-2-like LRR" evidence="10">
    <location>
        <begin position="468"/>
        <end position="710"/>
    </location>
</feature>
<dbReference type="EnsemblPlants" id="TraesCS3B02G522400.1">
    <property type="protein sequence ID" value="TraesCS3B02G522400.1"/>
    <property type="gene ID" value="TraesCS3B02G522400"/>
</dbReference>
<comment type="similarity">
    <text evidence="1">Belongs to the disease resistance NB-LRR family.</text>
</comment>
<dbReference type="STRING" id="4565.A0A077S0L2"/>
<dbReference type="OrthoDB" id="7451790at2759"/>
<dbReference type="SUPFAM" id="SSF52058">
    <property type="entry name" value="L domain-like"/>
    <property type="match status" value="1"/>
</dbReference>
<evidence type="ECO:0000259" key="9">
    <source>
        <dbReference type="Pfam" id="PF23559"/>
    </source>
</evidence>
<keyword evidence="5" id="KW-0611">Plant defense</keyword>
<dbReference type="Pfam" id="PF23598">
    <property type="entry name" value="LRR_14"/>
    <property type="match status" value="1"/>
</dbReference>
<evidence type="ECO:0000256" key="5">
    <source>
        <dbReference type="ARBA" id="ARBA00022821"/>
    </source>
</evidence>
<dbReference type="SUPFAM" id="SSF52540">
    <property type="entry name" value="P-loop containing nucleoside triphosphate hydrolases"/>
    <property type="match status" value="1"/>
</dbReference>
<evidence type="ECO:0000256" key="1">
    <source>
        <dbReference type="ARBA" id="ARBA00008894"/>
    </source>
</evidence>
<dbReference type="SMR" id="A0A077S0L2"/>
<dbReference type="Pfam" id="PF00931">
    <property type="entry name" value="NB-ARC"/>
    <property type="match status" value="1"/>
</dbReference>
<feature type="domain" description="Disease resistance protein winged helix" evidence="9">
    <location>
        <begin position="350"/>
        <end position="422"/>
    </location>
</feature>
<feature type="domain" description="Disease resistance N-terminal" evidence="8">
    <location>
        <begin position="7"/>
        <end position="91"/>
    </location>
</feature>
<evidence type="ECO:0000256" key="4">
    <source>
        <dbReference type="ARBA" id="ARBA00022741"/>
    </source>
</evidence>
<organism evidence="11">
    <name type="scientific">Triticum aestivum</name>
    <name type="common">Wheat</name>
    <dbReference type="NCBI Taxonomy" id="4565"/>
    <lineage>
        <taxon>Eukaryota</taxon>
        <taxon>Viridiplantae</taxon>
        <taxon>Streptophyta</taxon>
        <taxon>Embryophyta</taxon>
        <taxon>Tracheophyta</taxon>
        <taxon>Spermatophyta</taxon>
        <taxon>Magnoliopsida</taxon>
        <taxon>Liliopsida</taxon>
        <taxon>Poales</taxon>
        <taxon>Poaceae</taxon>
        <taxon>BOP clade</taxon>
        <taxon>Pooideae</taxon>
        <taxon>Triticodae</taxon>
        <taxon>Triticeae</taxon>
        <taxon>Triticinae</taxon>
        <taxon>Triticum</taxon>
    </lineage>
</organism>
<dbReference type="Gramene" id="TraesCS3B02G522400.1">
    <property type="protein sequence ID" value="TraesCS3B02G522400.1"/>
    <property type="gene ID" value="TraesCS3B02G522400"/>
</dbReference>
<dbReference type="InterPro" id="IPR044974">
    <property type="entry name" value="Disease_R_plants"/>
</dbReference>
<evidence type="ECO:0000256" key="2">
    <source>
        <dbReference type="ARBA" id="ARBA00022614"/>
    </source>
</evidence>
<dbReference type="PANTHER" id="PTHR23155">
    <property type="entry name" value="DISEASE RESISTANCE PROTEIN RP"/>
    <property type="match status" value="1"/>
</dbReference>
<name>A0A077S0L2_WHEAT</name>
<dbReference type="InterPro" id="IPR055414">
    <property type="entry name" value="LRR_R13L4/SHOC2-like"/>
</dbReference>
<keyword evidence="4" id="KW-0547">Nucleotide-binding</keyword>
<dbReference type="AlphaFoldDB" id="A0A077S0L2"/>
<dbReference type="Gramene" id="TraesJAG3B03G01769940.1">
    <property type="protein sequence ID" value="TraesJAG3B03G01769940.1"/>
    <property type="gene ID" value="TraesJAG3B03G01769940"/>
</dbReference>
<dbReference type="Gramene" id="TraesSTA3B03G01751470.1">
    <property type="protein sequence ID" value="TraesSTA3B03G01751470.1"/>
    <property type="gene ID" value="TraesSTA3B03G01751470"/>
</dbReference>
<dbReference type="Gene3D" id="1.20.5.4130">
    <property type="match status" value="1"/>
</dbReference>
<reference evidence="11" key="1">
    <citation type="submission" date="2018-08" db="EMBL/GenBank/DDBJ databases">
        <authorList>
            <person name="Rossello M."/>
        </authorList>
    </citation>
    <scope>NUCLEOTIDE SEQUENCE [LARGE SCALE GENOMIC DNA]</scope>
    <source>
        <strain evidence="11">cv. Chinese Spring</strain>
    </source>
</reference>
<dbReference type="OMA" id="TELVIWW"/>
<dbReference type="Gramene" id="TraesNOR3B03G01785910.1">
    <property type="protein sequence ID" value="TraesNOR3B03G01785910.1"/>
    <property type="gene ID" value="TraesNOR3B03G01785910"/>
</dbReference>
<accession>A0A077S0L2</accession>
<proteinExistence type="inferred from homology"/>
<keyword evidence="6" id="KW-0175">Coiled coil</keyword>
<dbReference type="Gene3D" id="1.10.8.430">
    <property type="entry name" value="Helical domain of apoptotic protease-activating factors"/>
    <property type="match status" value="1"/>
</dbReference>
<dbReference type="GO" id="GO:0042742">
    <property type="term" value="P:defense response to bacterium"/>
    <property type="evidence" value="ECO:0007669"/>
    <property type="project" value="UniProtKB-ARBA"/>
</dbReference>
<protein>
    <recommendedName>
        <fullName evidence="13">NB-ARC domain-containing protein</fullName>
    </recommendedName>
</protein>
<dbReference type="InterPro" id="IPR032675">
    <property type="entry name" value="LRR_dom_sf"/>
</dbReference>
<dbReference type="InterPro" id="IPR042197">
    <property type="entry name" value="Apaf_helical"/>
</dbReference>
<evidence type="ECO:0000259" key="10">
    <source>
        <dbReference type="Pfam" id="PF23598"/>
    </source>
</evidence>
<dbReference type="Gene3D" id="3.80.10.10">
    <property type="entry name" value="Ribonuclease Inhibitor"/>
    <property type="match status" value="1"/>
</dbReference>
<dbReference type="InterPro" id="IPR036388">
    <property type="entry name" value="WH-like_DNA-bd_sf"/>
</dbReference>
<dbReference type="Pfam" id="PF23559">
    <property type="entry name" value="WHD_DRP"/>
    <property type="match status" value="1"/>
</dbReference>
<dbReference type="Gene3D" id="3.40.50.300">
    <property type="entry name" value="P-loop containing nucleotide triphosphate hydrolases"/>
    <property type="match status" value="1"/>
</dbReference>
<dbReference type="Gramene" id="TraesCLE_scaffold_071610_01G000300.1">
    <property type="protein sequence ID" value="TraesCLE_scaffold_071610_01G000300.1"/>
    <property type="gene ID" value="TraesCLE_scaffold_071610_01G000300"/>
</dbReference>
<dbReference type="Gramene" id="TraesKAR3B01G0515320.1">
    <property type="protein sequence ID" value="cds.TraesKAR3B01G0515320.1"/>
    <property type="gene ID" value="TraesKAR3B01G0515320"/>
</dbReference>
<evidence type="ECO:0000259" key="7">
    <source>
        <dbReference type="Pfam" id="PF00931"/>
    </source>
</evidence>
<keyword evidence="2" id="KW-0433">Leucine-rich repeat</keyword>
<evidence type="ECO:0000259" key="8">
    <source>
        <dbReference type="Pfam" id="PF18052"/>
    </source>
</evidence>
<dbReference type="InterPro" id="IPR002182">
    <property type="entry name" value="NB-ARC"/>
</dbReference>
<dbReference type="Gramene" id="TraesCS3B03G1300000.1">
    <property type="protein sequence ID" value="TraesCS3B03G1300000.1.CDS"/>
    <property type="gene ID" value="TraesCS3B03G1300000"/>
</dbReference>
<evidence type="ECO:0000256" key="6">
    <source>
        <dbReference type="ARBA" id="ARBA00023054"/>
    </source>
</evidence>
<dbReference type="Proteomes" id="UP000019116">
    <property type="component" value="Chromosome 3B"/>
</dbReference>